<accession>R2SLQ3</accession>
<dbReference type="Proteomes" id="UP000013777">
    <property type="component" value="Unassembled WGS sequence"/>
</dbReference>
<dbReference type="AlphaFoldDB" id="R2SLQ3"/>
<proteinExistence type="predicted"/>
<dbReference type="GeneID" id="78365741"/>
<sequence length="165" mass="19755">MQRPHEYTRRTEGIKTATDWHEVSEFDFTAYAVEDWRKCNEDFSQFLVDGLLRLPPDVMPDNAERVALAEYFTECAFAHFGRHLDKRNLYFLSNLCLLDFINMPKRNKTMNEKDGFLTPRQLYERSMRERSLSDDTLDFYFTKRLFPDLLPQQRNTQPININSRN</sequence>
<dbReference type="HOGENOM" id="CLU_1608284_0_0_9"/>
<name>R2SLQ3_9ENTE</name>
<dbReference type="RefSeq" id="WP_010753349.1">
    <property type="nucleotide sequence ID" value="NZ_ASVU01000002.1"/>
</dbReference>
<protein>
    <submittedName>
        <fullName evidence="1">Uncharacterized protein</fullName>
    </submittedName>
</protein>
<comment type="caution">
    <text evidence="1">The sequence shown here is derived from an EMBL/GenBank/DDBJ whole genome shotgun (WGS) entry which is preliminary data.</text>
</comment>
<organism evidence="1 2">
    <name type="scientific">Enterococcus asini ATCC 700915</name>
    <dbReference type="NCBI Taxonomy" id="1158606"/>
    <lineage>
        <taxon>Bacteria</taxon>
        <taxon>Bacillati</taxon>
        <taxon>Bacillota</taxon>
        <taxon>Bacilli</taxon>
        <taxon>Lactobacillales</taxon>
        <taxon>Enterococcaceae</taxon>
        <taxon>Enterococcus</taxon>
    </lineage>
</organism>
<evidence type="ECO:0000313" key="2">
    <source>
        <dbReference type="Proteomes" id="UP000013777"/>
    </source>
</evidence>
<reference evidence="1 2" key="1">
    <citation type="submission" date="2013-02" db="EMBL/GenBank/DDBJ databases">
        <title>The Genome Sequence of Enterococcus asini ATCC_700915.</title>
        <authorList>
            <consortium name="The Broad Institute Genome Sequencing Platform"/>
            <consortium name="The Broad Institute Genome Sequencing Center for Infectious Disease"/>
            <person name="Earl A.M."/>
            <person name="Gilmore M.S."/>
            <person name="Lebreton F."/>
            <person name="Walker B."/>
            <person name="Young S.K."/>
            <person name="Zeng Q."/>
            <person name="Gargeya S."/>
            <person name="Fitzgerald M."/>
            <person name="Haas B."/>
            <person name="Abouelleil A."/>
            <person name="Alvarado L."/>
            <person name="Arachchi H.M."/>
            <person name="Berlin A.M."/>
            <person name="Chapman S.B."/>
            <person name="Dewar J."/>
            <person name="Goldberg J."/>
            <person name="Griggs A."/>
            <person name="Gujja S."/>
            <person name="Hansen M."/>
            <person name="Howarth C."/>
            <person name="Imamovic A."/>
            <person name="Larimer J."/>
            <person name="McCowan C."/>
            <person name="Murphy C."/>
            <person name="Neiman D."/>
            <person name="Pearson M."/>
            <person name="Priest M."/>
            <person name="Roberts A."/>
            <person name="Saif S."/>
            <person name="Shea T."/>
            <person name="Sisk P."/>
            <person name="Sykes S."/>
            <person name="Wortman J."/>
            <person name="Nusbaum C."/>
            <person name="Birren B."/>
        </authorList>
    </citation>
    <scope>NUCLEOTIDE SEQUENCE [LARGE SCALE GENOMIC DNA]</scope>
    <source>
        <strain evidence="1 2">ATCC 700915</strain>
    </source>
</reference>
<keyword evidence="2" id="KW-1185">Reference proteome</keyword>
<dbReference type="STRING" id="57732.RU94_GL001751"/>
<gene>
    <name evidence="1" type="ORF">UAS_00698</name>
</gene>
<evidence type="ECO:0000313" key="1">
    <source>
        <dbReference type="EMBL" id="EOH89159.1"/>
    </source>
</evidence>
<dbReference type="EMBL" id="AJAP01000007">
    <property type="protein sequence ID" value="EOH89159.1"/>
    <property type="molecule type" value="Genomic_DNA"/>
</dbReference>
<dbReference type="PATRIC" id="fig|1158606.3.peg.659"/>